<protein>
    <submittedName>
        <fullName evidence="2">Uncharacterized protein LOC115876193</fullName>
    </submittedName>
</protein>
<dbReference type="RefSeq" id="XP_030747752.1">
    <property type="nucleotide sequence ID" value="XM_030891892.1"/>
</dbReference>
<reference evidence="2" key="1">
    <citation type="submission" date="2025-08" db="UniProtKB">
        <authorList>
            <consortium name="RefSeq"/>
        </authorList>
    </citation>
    <scope>IDENTIFICATION</scope>
    <source>
        <tissue evidence="2">Gonads</tissue>
    </source>
</reference>
<dbReference type="KEGG" id="soy:115876193"/>
<evidence type="ECO:0000313" key="2">
    <source>
        <dbReference type="RefSeq" id="XP_030747752.1"/>
    </source>
</evidence>
<keyword evidence="1" id="KW-1185">Reference proteome</keyword>
<proteinExistence type="predicted"/>
<dbReference type="Proteomes" id="UP000504635">
    <property type="component" value="Unplaced"/>
</dbReference>
<gene>
    <name evidence="2" type="primary">LOC115876193</name>
</gene>
<dbReference type="GeneID" id="115876193"/>
<dbReference type="InParanoid" id="A0A6J2X966"/>
<dbReference type="OrthoDB" id="6735508at2759"/>
<dbReference type="AlphaFoldDB" id="A0A6J2X966"/>
<organism evidence="1 2">
    <name type="scientific">Sitophilus oryzae</name>
    <name type="common">Rice weevil</name>
    <name type="synonym">Curculio oryzae</name>
    <dbReference type="NCBI Taxonomy" id="7048"/>
    <lineage>
        <taxon>Eukaryota</taxon>
        <taxon>Metazoa</taxon>
        <taxon>Ecdysozoa</taxon>
        <taxon>Arthropoda</taxon>
        <taxon>Hexapoda</taxon>
        <taxon>Insecta</taxon>
        <taxon>Pterygota</taxon>
        <taxon>Neoptera</taxon>
        <taxon>Endopterygota</taxon>
        <taxon>Coleoptera</taxon>
        <taxon>Polyphaga</taxon>
        <taxon>Cucujiformia</taxon>
        <taxon>Curculionidae</taxon>
        <taxon>Dryophthorinae</taxon>
        <taxon>Sitophilus</taxon>
    </lineage>
</organism>
<accession>A0A6J2X966</accession>
<sequence>MVTHWESSQRPLYIRTIWKDGQHHVIFDKSKERPVDFVPFKNTSRSQPGRRTSKSATVKMSSMKVLLSGVARFKSVDQPARNKEDGIDFMVTPLSNRPVTSKKEMVLNSVQGTRPPGLCKLATIDSGFGDLKTTEQPVFVPNNPLSDKVLVWLDLATQSGNIDKEVAPVRVIPIHILEKSSRTSPVSPQELADSSILKQVNDNNASTEVIVYSKQEIQTQEEDFYHVLTPRVGEDSVCKEIMDGKKDGKDMIAKRQLHIFMPNLPKKSSECDSSLLSSLISSRLS</sequence>
<name>A0A6J2X966_SITOR</name>
<evidence type="ECO:0000313" key="1">
    <source>
        <dbReference type="Proteomes" id="UP000504635"/>
    </source>
</evidence>